<reference evidence="2" key="1">
    <citation type="submission" date="2025-08" db="UniProtKB">
        <authorList>
            <consortium name="RefSeq"/>
        </authorList>
    </citation>
    <scope>IDENTIFICATION</scope>
</reference>
<dbReference type="RefSeq" id="XP_073937886.1">
    <property type="nucleotide sequence ID" value="XM_074081785.1"/>
</dbReference>
<organism evidence="1 2">
    <name type="scientific">Castor canadensis</name>
    <name type="common">American beaver</name>
    <dbReference type="NCBI Taxonomy" id="51338"/>
    <lineage>
        <taxon>Eukaryota</taxon>
        <taxon>Metazoa</taxon>
        <taxon>Chordata</taxon>
        <taxon>Craniata</taxon>
        <taxon>Vertebrata</taxon>
        <taxon>Euteleostomi</taxon>
        <taxon>Mammalia</taxon>
        <taxon>Eutheria</taxon>
        <taxon>Euarchontoglires</taxon>
        <taxon>Glires</taxon>
        <taxon>Rodentia</taxon>
        <taxon>Castorimorpha</taxon>
        <taxon>Castoridae</taxon>
        <taxon>Castor</taxon>
    </lineage>
</organism>
<name>A0AC58N8A7_CASCN</name>
<accession>A0AC58N8A7</accession>
<sequence>MEMQQNCSISCFWETQPLGCVKISCIFYHSKPRNINGLFLPPSSTITLQKESQEGNPSSIQSQEPLKPQENISRPIHHPLVLKTNFEEEEEEEEQNDASSLWTKTPEEIEEKRAIKEMCYKSGEYYRFHTPPDIPSPKSIPSTAEKELEKPLENGSELQEGDGLTVPTKFSHFERQGEMKTPSDRKPRTDISAFENGGGDCYVPQRIIFLGVDENEALTKEKEITMSKCSNTKVNDIQPVRKPHFKGVKKRKWIYDEPKNFPDSGMWRVQATNPKHKMNYHHNNKNRNAKNASYIHVQRDAVRTVPLNAPHRSRPTNGSYNKADVNKEPKLNLCADKHMSTSYNGSAWRKRIPFPKMYSKTEKIHPEPRRNGSK</sequence>
<dbReference type="Proteomes" id="UP001732720">
    <property type="component" value="Chromosome 8"/>
</dbReference>
<protein>
    <submittedName>
        <fullName evidence="2">Uncharacterized protein C12orf50 homolog isoform X3</fullName>
    </submittedName>
</protein>
<proteinExistence type="predicted"/>
<gene>
    <name evidence="2" type="primary">C8H12orf50</name>
</gene>
<evidence type="ECO:0000313" key="2">
    <source>
        <dbReference type="RefSeq" id="XP_073937886.1"/>
    </source>
</evidence>
<keyword evidence="1" id="KW-1185">Reference proteome</keyword>
<evidence type="ECO:0000313" key="1">
    <source>
        <dbReference type="Proteomes" id="UP001732720"/>
    </source>
</evidence>